<comment type="caution">
    <text evidence="3">The sequence shown here is derived from an EMBL/GenBank/DDBJ whole genome shotgun (WGS) entry which is preliminary data.</text>
</comment>
<feature type="transmembrane region" description="Helical" evidence="2">
    <location>
        <begin position="182"/>
        <end position="202"/>
    </location>
</feature>
<dbReference type="InterPro" id="IPR036259">
    <property type="entry name" value="MFS_trans_sf"/>
</dbReference>
<gene>
    <name evidence="3" type="ORF">POM99_15700</name>
</gene>
<evidence type="ECO:0000256" key="1">
    <source>
        <dbReference type="SAM" id="MobiDB-lite"/>
    </source>
</evidence>
<feature type="transmembrane region" description="Helical" evidence="2">
    <location>
        <begin position="373"/>
        <end position="395"/>
    </location>
</feature>
<protein>
    <recommendedName>
        <fullName evidence="5">MFS transporter</fullName>
    </recommendedName>
</protein>
<sequence length="431" mass="43966">MVDWWGHRWNECNICRNPDARRKGIRLTEADKPRPPLLPGLIVGTAGLIVLGVQPLLYGAYVHQGLIDEARLGSLAAAEISAIAFGSVGGIALLRRWPARIVGLLGLVLLVFGNLAPFALTLFITRIVAGAGGGALVSIAATQIAGRDNVNAASGAYLLLQATSQYAVLQGFSLFAPAASAMAVQQALAGMAAAAGLLLLLVPHTLRPHQEECGSGLPPGGGWVALAASALFVGGAVGTWAYFGVWLEAAGLAGDGVAARLTASMAGQMIGAVIAIALGTRRHSSRQVMAAGLFLIAALVLLLLRGPDGVAGWALIAGFGVAWMIGTPALSGLLLELDPTRRSLPYAASAQLLGAAVVPTLTGELLAAHGLDLVLACSAVLFAAAITTVLGGMALRQTRHHRTLTPPIHSGPSAESQVGSNGTAPAPGNRR</sequence>
<dbReference type="SUPFAM" id="SSF103473">
    <property type="entry name" value="MFS general substrate transporter"/>
    <property type="match status" value="1"/>
</dbReference>
<feature type="transmembrane region" description="Helical" evidence="2">
    <location>
        <begin position="288"/>
        <end position="304"/>
    </location>
</feature>
<feature type="transmembrane region" description="Helical" evidence="2">
    <location>
        <begin position="257"/>
        <end position="276"/>
    </location>
</feature>
<feature type="transmembrane region" description="Helical" evidence="2">
    <location>
        <begin position="310"/>
        <end position="334"/>
    </location>
</feature>
<dbReference type="EMBL" id="JAROCY010000015">
    <property type="protein sequence ID" value="MDF8334653.1"/>
    <property type="molecule type" value="Genomic_DNA"/>
</dbReference>
<feature type="region of interest" description="Disordered" evidence="1">
    <location>
        <begin position="403"/>
        <end position="431"/>
    </location>
</feature>
<organism evidence="3 4">
    <name type="scientific">Novosphingobium cyanobacteriorum</name>
    <dbReference type="NCBI Taxonomy" id="3024215"/>
    <lineage>
        <taxon>Bacteria</taxon>
        <taxon>Pseudomonadati</taxon>
        <taxon>Pseudomonadota</taxon>
        <taxon>Alphaproteobacteria</taxon>
        <taxon>Sphingomonadales</taxon>
        <taxon>Sphingomonadaceae</taxon>
        <taxon>Novosphingobium</taxon>
    </lineage>
</organism>
<feature type="transmembrane region" description="Helical" evidence="2">
    <location>
        <begin position="346"/>
        <end position="367"/>
    </location>
</feature>
<feature type="compositionally biased region" description="Polar residues" evidence="1">
    <location>
        <begin position="413"/>
        <end position="423"/>
    </location>
</feature>
<evidence type="ECO:0000313" key="3">
    <source>
        <dbReference type="EMBL" id="MDF8334653.1"/>
    </source>
</evidence>
<name>A0ABT6CN41_9SPHN</name>
<accession>A0ABT6CN41</accession>
<keyword evidence="4" id="KW-1185">Reference proteome</keyword>
<keyword evidence="2" id="KW-1133">Transmembrane helix</keyword>
<proteinExistence type="predicted"/>
<keyword evidence="2" id="KW-0812">Transmembrane</keyword>
<evidence type="ECO:0000313" key="4">
    <source>
        <dbReference type="Proteomes" id="UP001222770"/>
    </source>
</evidence>
<feature type="transmembrane region" description="Helical" evidence="2">
    <location>
        <begin position="37"/>
        <end position="61"/>
    </location>
</feature>
<dbReference type="RefSeq" id="WP_277279425.1">
    <property type="nucleotide sequence ID" value="NZ_JAROCY010000015.1"/>
</dbReference>
<keyword evidence="2" id="KW-0472">Membrane</keyword>
<feature type="transmembrane region" description="Helical" evidence="2">
    <location>
        <begin position="73"/>
        <end position="94"/>
    </location>
</feature>
<reference evidence="3 4" key="1">
    <citation type="submission" date="2023-03" db="EMBL/GenBank/DDBJ databases">
        <title>Novosphingobium cyanobacteriorum sp. nov., isolated from a eutrophic reservoir during the Microcystis bloom period.</title>
        <authorList>
            <person name="Kang M."/>
            <person name="Le V."/>
            <person name="Ko S.-R."/>
            <person name="Lee S.-A."/>
            <person name="Ahn C.-Y."/>
        </authorList>
    </citation>
    <scope>NUCLEOTIDE SEQUENCE [LARGE SCALE GENOMIC DNA]</scope>
    <source>
        <strain evidence="3 4">HBC54</strain>
    </source>
</reference>
<feature type="transmembrane region" description="Helical" evidence="2">
    <location>
        <begin position="101"/>
        <end position="120"/>
    </location>
</feature>
<evidence type="ECO:0000256" key="2">
    <source>
        <dbReference type="SAM" id="Phobius"/>
    </source>
</evidence>
<feature type="transmembrane region" description="Helical" evidence="2">
    <location>
        <begin position="223"/>
        <end position="245"/>
    </location>
</feature>
<evidence type="ECO:0008006" key="5">
    <source>
        <dbReference type="Google" id="ProtNLM"/>
    </source>
</evidence>
<dbReference type="Proteomes" id="UP001222770">
    <property type="component" value="Unassembled WGS sequence"/>
</dbReference>
<dbReference type="Gene3D" id="1.20.1250.20">
    <property type="entry name" value="MFS general substrate transporter like domains"/>
    <property type="match status" value="1"/>
</dbReference>